<gene>
    <name evidence="3" type="ORF">HF878_09825</name>
</gene>
<keyword evidence="4" id="KW-1185">Reference proteome</keyword>
<organism evidence="3 4">
    <name type="scientific">Selenomonas bovis</name>
    <dbReference type="NCBI Taxonomy" id="416586"/>
    <lineage>
        <taxon>Bacteria</taxon>
        <taxon>Bacillati</taxon>
        <taxon>Bacillota</taxon>
        <taxon>Negativicutes</taxon>
        <taxon>Selenomonadales</taxon>
        <taxon>Selenomonadaceae</taxon>
        <taxon>Selenomonas</taxon>
    </lineage>
</organism>
<feature type="chain" id="PRO_5032775231" evidence="2">
    <location>
        <begin position="25"/>
        <end position="351"/>
    </location>
</feature>
<dbReference type="Proteomes" id="UP000543804">
    <property type="component" value="Unassembled WGS sequence"/>
</dbReference>
<dbReference type="RefSeq" id="WP_170077969.1">
    <property type="nucleotide sequence ID" value="NZ_JABAFA010000052.1"/>
</dbReference>
<feature type="region of interest" description="Disordered" evidence="1">
    <location>
        <begin position="299"/>
        <end position="337"/>
    </location>
</feature>
<dbReference type="AlphaFoldDB" id="A0A848BEX8"/>
<dbReference type="EMBL" id="JABAFA010000052">
    <property type="protein sequence ID" value="NMD99747.1"/>
    <property type="molecule type" value="Genomic_DNA"/>
</dbReference>
<reference evidence="3 4" key="1">
    <citation type="submission" date="2020-04" db="EMBL/GenBank/DDBJ databases">
        <authorList>
            <person name="Hitch T.C.A."/>
            <person name="Wylensek D."/>
            <person name="Clavel T."/>
        </authorList>
    </citation>
    <scope>NUCLEOTIDE SEQUENCE [LARGE SCALE GENOMIC DNA]</scope>
    <source>
        <strain evidence="3 4">PG-130-P53-12</strain>
    </source>
</reference>
<evidence type="ECO:0000256" key="2">
    <source>
        <dbReference type="SAM" id="SignalP"/>
    </source>
</evidence>
<evidence type="ECO:0000313" key="4">
    <source>
        <dbReference type="Proteomes" id="UP000543804"/>
    </source>
</evidence>
<feature type="compositionally biased region" description="Basic and acidic residues" evidence="1">
    <location>
        <begin position="49"/>
        <end position="71"/>
    </location>
</feature>
<feature type="signal peptide" evidence="2">
    <location>
        <begin position="1"/>
        <end position="24"/>
    </location>
</feature>
<keyword evidence="2" id="KW-0732">Signal</keyword>
<sequence>MKKKYASGVLLSAALLMMPVTGFASQEGMFEFLPAAAIEAIQQANGDGAQKEADKKAQSAEEKKQSKGKADAAAEKILQKAAQAEESAAAALKEAQQTAASIEYKDLVGAWQLTRLGDQDVSFLYVDGTLLFEPKESVDLRQFLKNRDRTDSFTAKAAVKRDSAGVLTFTPAAETVTVRSYEDRPVAKSDLEDQLWPWLSRYDDADAAGNNETHARTIQRSYQVTKLVGDTLTVVETYSDSDGCDKRELALTYTRGLHQVTDEERAAEQRLQDEIAASQIARHTKRSAAEIEAIKERVDGKAKKNAKAEAKQRKQEAAKAKRAAEEAARQQAAAEARAQEYAAIPKLRIED</sequence>
<proteinExistence type="predicted"/>
<accession>A0A848BEX8</accession>
<name>A0A848BEX8_9FIRM</name>
<feature type="compositionally biased region" description="Basic and acidic residues" evidence="1">
    <location>
        <begin position="299"/>
        <end position="328"/>
    </location>
</feature>
<feature type="region of interest" description="Disordered" evidence="1">
    <location>
        <begin position="44"/>
        <end position="71"/>
    </location>
</feature>
<evidence type="ECO:0000313" key="3">
    <source>
        <dbReference type="EMBL" id="NMD99747.1"/>
    </source>
</evidence>
<comment type="caution">
    <text evidence="3">The sequence shown here is derived from an EMBL/GenBank/DDBJ whole genome shotgun (WGS) entry which is preliminary data.</text>
</comment>
<protein>
    <submittedName>
        <fullName evidence="3">Uncharacterized protein</fullName>
    </submittedName>
</protein>
<evidence type="ECO:0000256" key="1">
    <source>
        <dbReference type="SAM" id="MobiDB-lite"/>
    </source>
</evidence>